<dbReference type="AlphaFoldDB" id="A0A2H0VC50"/>
<dbReference type="EMBL" id="PFAJ01000070">
    <property type="protein sequence ID" value="PIR96688.1"/>
    <property type="molecule type" value="Genomic_DNA"/>
</dbReference>
<feature type="transmembrane region" description="Helical" evidence="5">
    <location>
        <begin position="511"/>
        <end position="534"/>
    </location>
</feature>
<feature type="transmembrane region" description="Helical" evidence="5">
    <location>
        <begin position="575"/>
        <end position="595"/>
    </location>
</feature>
<keyword evidence="2 5" id="KW-0812">Transmembrane</keyword>
<dbReference type="InterPro" id="IPR007016">
    <property type="entry name" value="O-antigen_ligase-rel_domated"/>
</dbReference>
<evidence type="ECO:0000259" key="6">
    <source>
        <dbReference type="Pfam" id="PF04932"/>
    </source>
</evidence>
<gene>
    <name evidence="7" type="ORF">COT91_05515</name>
</gene>
<accession>A0A2H0VC50</accession>
<feature type="transmembrane region" description="Helical" evidence="5">
    <location>
        <begin position="339"/>
        <end position="357"/>
    </location>
</feature>
<evidence type="ECO:0000256" key="4">
    <source>
        <dbReference type="ARBA" id="ARBA00023136"/>
    </source>
</evidence>
<proteinExistence type="predicted"/>
<feature type="domain" description="O-antigen ligase-related" evidence="6">
    <location>
        <begin position="419"/>
        <end position="528"/>
    </location>
</feature>
<dbReference type="PANTHER" id="PTHR37422">
    <property type="entry name" value="TEICHURONIC ACID BIOSYNTHESIS PROTEIN TUAE"/>
    <property type="match status" value="1"/>
</dbReference>
<feature type="transmembrane region" description="Helical" evidence="5">
    <location>
        <begin position="197"/>
        <end position="217"/>
    </location>
</feature>
<comment type="caution">
    <text evidence="7">The sequence shown here is derived from an EMBL/GenBank/DDBJ whole genome shotgun (WGS) entry which is preliminary data.</text>
</comment>
<feature type="transmembrane region" description="Helical" evidence="5">
    <location>
        <begin position="424"/>
        <end position="444"/>
    </location>
</feature>
<organism evidence="7 8">
    <name type="scientific">Candidatus Doudnabacteria bacterium CG10_big_fil_rev_8_21_14_0_10_41_10</name>
    <dbReference type="NCBI Taxonomy" id="1974551"/>
    <lineage>
        <taxon>Bacteria</taxon>
        <taxon>Candidatus Doudnaibacteriota</taxon>
    </lineage>
</organism>
<dbReference type="PANTHER" id="PTHR37422:SF13">
    <property type="entry name" value="LIPOPOLYSACCHARIDE BIOSYNTHESIS PROTEIN PA4999-RELATED"/>
    <property type="match status" value="1"/>
</dbReference>
<feature type="transmembrane region" description="Helical" evidence="5">
    <location>
        <begin position="119"/>
        <end position="138"/>
    </location>
</feature>
<evidence type="ECO:0000313" key="8">
    <source>
        <dbReference type="Proteomes" id="UP000230557"/>
    </source>
</evidence>
<evidence type="ECO:0000256" key="5">
    <source>
        <dbReference type="SAM" id="Phobius"/>
    </source>
</evidence>
<name>A0A2H0VC50_9BACT</name>
<dbReference type="GO" id="GO:0016020">
    <property type="term" value="C:membrane"/>
    <property type="evidence" value="ECO:0007669"/>
    <property type="project" value="UniProtKB-SubCell"/>
</dbReference>
<comment type="subcellular location">
    <subcellularLocation>
        <location evidence="1">Membrane</location>
        <topology evidence="1">Multi-pass membrane protein</topology>
    </subcellularLocation>
</comment>
<protein>
    <recommendedName>
        <fullName evidence="6">O-antigen ligase-related domain-containing protein</fullName>
    </recommendedName>
</protein>
<dbReference type="Pfam" id="PF04932">
    <property type="entry name" value="Wzy_C"/>
    <property type="match status" value="1"/>
</dbReference>
<dbReference type="InterPro" id="IPR051533">
    <property type="entry name" value="WaaL-like"/>
</dbReference>
<feature type="transmembrane region" description="Helical" evidence="5">
    <location>
        <begin position="277"/>
        <end position="294"/>
    </location>
</feature>
<feature type="transmembrane region" description="Helical" evidence="5">
    <location>
        <begin position="546"/>
        <end position="563"/>
    </location>
</feature>
<evidence type="ECO:0000256" key="3">
    <source>
        <dbReference type="ARBA" id="ARBA00022989"/>
    </source>
</evidence>
<keyword evidence="3 5" id="KW-1133">Transmembrane helix</keyword>
<keyword evidence="4 5" id="KW-0472">Membrane</keyword>
<feature type="transmembrane region" description="Helical" evidence="5">
    <location>
        <begin position="144"/>
        <end position="161"/>
    </location>
</feature>
<evidence type="ECO:0000256" key="1">
    <source>
        <dbReference type="ARBA" id="ARBA00004141"/>
    </source>
</evidence>
<reference evidence="8" key="1">
    <citation type="submission" date="2017-09" db="EMBL/GenBank/DDBJ databases">
        <title>Depth-based differentiation of microbial function through sediment-hosted aquifers and enrichment of novel symbionts in the deep terrestrial subsurface.</title>
        <authorList>
            <person name="Probst A.J."/>
            <person name="Ladd B."/>
            <person name="Jarett J.K."/>
            <person name="Geller-Mcgrath D.E."/>
            <person name="Sieber C.M.K."/>
            <person name="Emerson J.B."/>
            <person name="Anantharaman K."/>
            <person name="Thomas B.C."/>
            <person name="Malmstrom R."/>
            <person name="Stieglmeier M."/>
            <person name="Klingl A."/>
            <person name="Woyke T."/>
            <person name="Ryan C.M."/>
            <person name="Banfield J.F."/>
        </authorList>
    </citation>
    <scope>NUCLEOTIDE SEQUENCE [LARGE SCALE GENOMIC DNA]</scope>
</reference>
<dbReference type="Proteomes" id="UP000230557">
    <property type="component" value="Unassembled WGS sequence"/>
</dbReference>
<evidence type="ECO:0000313" key="7">
    <source>
        <dbReference type="EMBL" id="PIR96688.1"/>
    </source>
</evidence>
<feature type="transmembrane region" description="Helical" evidence="5">
    <location>
        <begin position="315"/>
        <end position="333"/>
    </location>
</feature>
<sequence length="599" mass="67927">MAKFTQKFILILFGILVLLLPIQTRLIQFIPESHIDQSFIFYNVLFLYISDIILALTLIIWAFSGLFHMKQASPTMLQRKEQESVSHETYNKALNNVGKRNVFHETKLGRLGNVSHETYLWLFFLVSCSSLIVSRQTIGSWELTFFGLFKLFLAVSLFSFMRNIFKKGVFHEISTVEGHSKKSFWGMFPMKQLATSTFWLILATSMFQAGLSIIQYFTQKSVGVKLLGEEVIRNHIPGIAKFIVSGAPRWSLDRLFDVSHGTSILIRPYGTFSHPNIFGAFMFFSALINFYLYVSYGTNVQNNDQKEGSVSRGRWVKGLLSFVLFVQIFAGVISFSRVAIVAFGLSTLFWFVLMCFMGNKSKANVISALRPSEAFGEGGKTGIHDREDRQVRKPGYPIGFGDDKKTKIAIKSFSLTFFKKEGRGLIITLVASGIILSALFYPHFLERGGVVSHGTTNERSISERILYQKISVEMIKQNPLTGVGYKNFVMVMDDYSPQKLQSNQHQPVHNIYLLIAAETGLPALIIFLIFIITILKQAWWNRKDPLIITLLSIFIGFLFIGLFDHYLLTIQQGRLMFFLTAGLLAVSSKIAVPAYSMKK</sequence>
<evidence type="ECO:0000256" key="2">
    <source>
        <dbReference type="ARBA" id="ARBA00022692"/>
    </source>
</evidence>
<feature type="transmembrane region" description="Helical" evidence="5">
    <location>
        <begin position="40"/>
        <end position="63"/>
    </location>
</feature>